<dbReference type="OrthoDB" id="9793039at2"/>
<dbReference type="STRING" id="58117.SAMN05421833_11436"/>
<dbReference type="CDD" id="cd07247">
    <property type="entry name" value="SgaA_N_like"/>
    <property type="match status" value="1"/>
</dbReference>
<dbReference type="PANTHER" id="PTHR33993">
    <property type="entry name" value="GLYOXALASE-RELATED"/>
    <property type="match status" value="1"/>
</dbReference>
<feature type="domain" description="VOC" evidence="1">
    <location>
        <begin position="11"/>
        <end position="123"/>
    </location>
</feature>
<dbReference type="Proteomes" id="UP000186096">
    <property type="component" value="Unassembled WGS sequence"/>
</dbReference>
<dbReference type="InterPro" id="IPR037523">
    <property type="entry name" value="VOC_core"/>
</dbReference>
<evidence type="ECO:0000259" key="1">
    <source>
        <dbReference type="PROSITE" id="PS51819"/>
    </source>
</evidence>
<sequence>MPRRETYAQGSPCWVDYMAADPEGARDFYATLFGWTFGEPEEYGYRLARQAGEVVGGFGQVPPGRGLTATWNTYLAAKDADAVAGRVKALGGAVVLGPLAAGENGRFLFAIDTTGAAVGFWQGHWAEGIVLVDEHGATCGHELRAADPGGARAFYAGIFGEETAPGREVRGVPDGMSPQWVSYFFVDDVPSAALAARRAGGGVAEAGDDGREAVLRDPWGALFGVRDGRSRSGGGTR</sequence>
<dbReference type="Gene3D" id="3.10.180.10">
    <property type="entry name" value="2,3-Dihydroxybiphenyl 1,2-Dioxygenase, domain 1"/>
    <property type="match status" value="2"/>
</dbReference>
<dbReference type="InterPro" id="IPR052164">
    <property type="entry name" value="Anthracycline_SecMetBiosynth"/>
</dbReference>
<reference evidence="3" key="1">
    <citation type="submission" date="2017-01" db="EMBL/GenBank/DDBJ databases">
        <authorList>
            <person name="Varghese N."/>
            <person name="Submissions S."/>
        </authorList>
    </citation>
    <scope>NUCLEOTIDE SEQUENCE [LARGE SCALE GENOMIC DNA]</scope>
    <source>
        <strain evidence="3">ATCC 12950</strain>
    </source>
</reference>
<dbReference type="RefSeq" id="WP_076436774.1">
    <property type="nucleotide sequence ID" value="NZ_FTNI01000014.1"/>
</dbReference>
<name>A0A1N7DBH7_9ACTN</name>
<accession>A0A1N7DBH7</accession>
<protein>
    <recommendedName>
        <fullName evidence="1">VOC domain-containing protein</fullName>
    </recommendedName>
</protein>
<dbReference type="AlphaFoldDB" id="A0A1N7DBH7"/>
<keyword evidence="3" id="KW-1185">Reference proteome</keyword>
<evidence type="ECO:0000313" key="2">
    <source>
        <dbReference type="EMBL" id="SIR73190.1"/>
    </source>
</evidence>
<dbReference type="EMBL" id="FTNI01000014">
    <property type="protein sequence ID" value="SIR73190.1"/>
    <property type="molecule type" value="Genomic_DNA"/>
</dbReference>
<dbReference type="PROSITE" id="PS51819">
    <property type="entry name" value="VOC"/>
    <property type="match status" value="1"/>
</dbReference>
<dbReference type="PANTHER" id="PTHR33993:SF14">
    <property type="entry name" value="GB|AAF24581.1"/>
    <property type="match status" value="1"/>
</dbReference>
<proteinExistence type="predicted"/>
<dbReference type="SUPFAM" id="SSF54593">
    <property type="entry name" value="Glyoxalase/Bleomycin resistance protein/Dihydroxybiphenyl dioxygenase"/>
    <property type="match status" value="2"/>
</dbReference>
<evidence type="ECO:0000313" key="3">
    <source>
        <dbReference type="Proteomes" id="UP000186096"/>
    </source>
</evidence>
<gene>
    <name evidence="2" type="ORF">SAMN05421833_11436</name>
</gene>
<organism evidence="2 3">
    <name type="scientific">Microbispora rosea</name>
    <dbReference type="NCBI Taxonomy" id="58117"/>
    <lineage>
        <taxon>Bacteria</taxon>
        <taxon>Bacillati</taxon>
        <taxon>Actinomycetota</taxon>
        <taxon>Actinomycetes</taxon>
        <taxon>Streptosporangiales</taxon>
        <taxon>Streptosporangiaceae</taxon>
        <taxon>Microbispora</taxon>
    </lineage>
</organism>
<dbReference type="InterPro" id="IPR029068">
    <property type="entry name" value="Glyas_Bleomycin-R_OHBP_Dase"/>
</dbReference>